<dbReference type="AlphaFoldDB" id="A0A3G2JNH1"/>
<keyword evidence="5 8" id="KW-1133">Transmembrane helix</keyword>
<dbReference type="SUPFAM" id="SSF56317">
    <property type="entry name" value="Carbon-nitrogen hydrolase"/>
    <property type="match status" value="1"/>
</dbReference>
<evidence type="ECO:0000256" key="8">
    <source>
        <dbReference type="HAMAP-Rule" id="MF_01148"/>
    </source>
</evidence>
<gene>
    <name evidence="8 11" type="primary">lnt</name>
    <name evidence="11" type="ORF">D9753_31805</name>
</gene>
<dbReference type="HAMAP" id="MF_01148">
    <property type="entry name" value="Lnt"/>
    <property type="match status" value="1"/>
</dbReference>
<keyword evidence="3 8" id="KW-0808">Transferase</keyword>
<dbReference type="UniPathway" id="UPA00666"/>
<keyword evidence="11" id="KW-0449">Lipoprotein</keyword>
<evidence type="ECO:0000256" key="5">
    <source>
        <dbReference type="ARBA" id="ARBA00022989"/>
    </source>
</evidence>
<evidence type="ECO:0000256" key="4">
    <source>
        <dbReference type="ARBA" id="ARBA00022692"/>
    </source>
</evidence>
<dbReference type="OrthoDB" id="9804277at2"/>
<sequence>MTVTATSVDQSDQLQPQPAPGARGGRLLRLVPAAASALCGVLLYVSFPPRTLWWLALPAFAGLGWVLRGRSWKAALGLGYLFGLGFLLPLLVWTGVEVGPVPWLALAAVEAVFVALVAVGVAAVNRLPVWPVWAAAMWVAGEAVRARVPFRGFPWGKIAFGQADGVFLPLAAVGGSPVLGFAVVLCGFGLYEAGRLIAEQRRTRIVRRAAATAALLSIAVPVAGAVAARALVSDSAENGTATVAVIQGNVPRSGLEFNAQRRAVLDYHARETHELAADVRAGKAAKPDFVLWPENSSDIDPFEYPDAALVIEQAAKDIGVPISVGGVVERGGKLLNEQILWDPVKGPTQTYDKRQIQPFGEYLPLRSFIGAINPHWTSMVRQDISPGIEPGVFDFHGVKVGLATCYEAAFDRAVRDTVTHGAQMISVPSNNATFDRSEMTYQQLAMSRIRAVEHSRTVTVPVTSGVSAIIMPDGRITQKTGMFVPAYLVQKVPLRTSTTPATKLGILPEMALVLVAAGGIGWAVGSGLRARRTDAA</sequence>
<dbReference type="Pfam" id="PF20154">
    <property type="entry name" value="LNT_N"/>
    <property type="match status" value="1"/>
</dbReference>
<dbReference type="CDD" id="cd07571">
    <property type="entry name" value="ALP_N-acyl_transferase"/>
    <property type="match status" value="1"/>
</dbReference>
<evidence type="ECO:0000259" key="10">
    <source>
        <dbReference type="PROSITE" id="PS50263"/>
    </source>
</evidence>
<feature type="transmembrane region" description="Helical" evidence="8">
    <location>
        <begin position="166"/>
        <end position="191"/>
    </location>
</feature>
<name>A0A3G2JNH1_9ACTN</name>
<evidence type="ECO:0000256" key="3">
    <source>
        <dbReference type="ARBA" id="ARBA00022679"/>
    </source>
</evidence>
<keyword evidence="4 8" id="KW-0812">Transmembrane</keyword>
<protein>
    <recommendedName>
        <fullName evidence="8">Apolipoprotein N-acyltransferase</fullName>
        <shortName evidence="8">ALP N-acyltransferase</shortName>
        <ecNumber evidence="8">2.3.1.269</ecNumber>
    </recommendedName>
</protein>
<keyword evidence="12" id="KW-1185">Reference proteome</keyword>
<comment type="similarity">
    <text evidence="8">Belongs to the CN hydrolase family. Apolipoprotein N-acyltransferase subfamily.</text>
</comment>
<dbReference type="PROSITE" id="PS50263">
    <property type="entry name" value="CN_HYDROLASE"/>
    <property type="match status" value="1"/>
</dbReference>
<dbReference type="GO" id="GO:0016410">
    <property type="term" value="F:N-acyltransferase activity"/>
    <property type="evidence" value="ECO:0007669"/>
    <property type="project" value="UniProtKB-UniRule"/>
</dbReference>
<feature type="transmembrane region" description="Helical" evidence="8">
    <location>
        <begin position="212"/>
        <end position="232"/>
    </location>
</feature>
<dbReference type="Gene3D" id="3.60.110.10">
    <property type="entry name" value="Carbon-nitrogen hydrolase"/>
    <property type="match status" value="1"/>
</dbReference>
<proteinExistence type="inferred from homology"/>
<dbReference type="EMBL" id="CP033073">
    <property type="protein sequence ID" value="AYN43988.1"/>
    <property type="molecule type" value="Genomic_DNA"/>
</dbReference>
<comment type="pathway">
    <text evidence="8">Protein modification; lipoprotein biosynthesis (N-acyl transfer).</text>
</comment>
<dbReference type="GO" id="GO:0005886">
    <property type="term" value="C:plasma membrane"/>
    <property type="evidence" value="ECO:0007669"/>
    <property type="project" value="UniProtKB-SubCell"/>
</dbReference>
<evidence type="ECO:0000256" key="9">
    <source>
        <dbReference type="SAM" id="MobiDB-lite"/>
    </source>
</evidence>
<evidence type="ECO:0000256" key="1">
    <source>
        <dbReference type="ARBA" id="ARBA00004651"/>
    </source>
</evidence>
<keyword evidence="7 8" id="KW-0012">Acyltransferase</keyword>
<dbReference type="KEGG" id="sdd:D9753_31805"/>
<feature type="transmembrane region" description="Helical" evidence="8">
    <location>
        <begin position="504"/>
        <end position="524"/>
    </location>
</feature>
<feature type="region of interest" description="Disordered" evidence="9">
    <location>
        <begin position="1"/>
        <end position="21"/>
    </location>
</feature>
<evidence type="ECO:0000256" key="2">
    <source>
        <dbReference type="ARBA" id="ARBA00022475"/>
    </source>
</evidence>
<dbReference type="PANTHER" id="PTHR38686">
    <property type="entry name" value="APOLIPOPROTEIN N-ACYLTRANSFERASE"/>
    <property type="match status" value="1"/>
</dbReference>
<evidence type="ECO:0000313" key="11">
    <source>
        <dbReference type="EMBL" id="AYN43988.1"/>
    </source>
</evidence>
<evidence type="ECO:0000256" key="7">
    <source>
        <dbReference type="ARBA" id="ARBA00023315"/>
    </source>
</evidence>
<organism evidence="11 12">
    <name type="scientific">Streptomyces dangxiongensis</name>
    <dbReference type="NCBI Taxonomy" id="1442032"/>
    <lineage>
        <taxon>Bacteria</taxon>
        <taxon>Bacillati</taxon>
        <taxon>Actinomycetota</taxon>
        <taxon>Actinomycetes</taxon>
        <taxon>Kitasatosporales</taxon>
        <taxon>Streptomycetaceae</taxon>
        <taxon>Streptomyces</taxon>
    </lineage>
</organism>
<comment type="catalytic activity">
    <reaction evidence="8">
        <text>N-terminal S-1,2-diacyl-sn-glyceryl-L-cysteinyl-[lipoprotein] + a glycerophospholipid = N-acyl-S-1,2-diacyl-sn-glyceryl-L-cysteinyl-[lipoprotein] + a 2-acyl-sn-glycero-3-phospholipid + H(+)</text>
        <dbReference type="Rhea" id="RHEA:48228"/>
        <dbReference type="Rhea" id="RHEA-COMP:14681"/>
        <dbReference type="Rhea" id="RHEA-COMP:14684"/>
        <dbReference type="ChEBI" id="CHEBI:15378"/>
        <dbReference type="ChEBI" id="CHEBI:136912"/>
        <dbReference type="ChEBI" id="CHEBI:140656"/>
        <dbReference type="ChEBI" id="CHEBI:140657"/>
        <dbReference type="ChEBI" id="CHEBI:140660"/>
        <dbReference type="EC" id="2.3.1.269"/>
    </reaction>
</comment>
<dbReference type="InterPro" id="IPR004563">
    <property type="entry name" value="Apolipo_AcylTrfase"/>
</dbReference>
<dbReference type="NCBIfam" id="TIGR00546">
    <property type="entry name" value="lnt"/>
    <property type="match status" value="1"/>
</dbReference>
<reference evidence="11 12" key="1">
    <citation type="submission" date="2018-10" db="EMBL/GenBank/DDBJ databases">
        <title>The genome of Streptomyces dangxiongensis Z022.</title>
        <authorList>
            <person name="Zhang B."/>
        </authorList>
    </citation>
    <scope>NUCLEOTIDE SEQUENCE [LARGE SCALE GENOMIC DNA]</scope>
    <source>
        <strain evidence="11 12">Z022</strain>
    </source>
</reference>
<feature type="transmembrane region" description="Helical" evidence="8">
    <location>
        <begin position="74"/>
        <end position="96"/>
    </location>
</feature>
<evidence type="ECO:0000313" key="12">
    <source>
        <dbReference type="Proteomes" id="UP000268329"/>
    </source>
</evidence>
<accession>A0A3G2JNH1</accession>
<dbReference type="EC" id="2.3.1.269" evidence="8"/>
<feature type="domain" description="CN hydrolase" evidence="10">
    <location>
        <begin position="241"/>
        <end position="494"/>
    </location>
</feature>
<feature type="transmembrane region" description="Helical" evidence="8">
    <location>
        <begin position="129"/>
        <end position="146"/>
    </location>
</feature>
<feature type="compositionally biased region" description="Polar residues" evidence="9">
    <location>
        <begin position="1"/>
        <end position="16"/>
    </location>
</feature>
<dbReference type="InterPro" id="IPR045378">
    <property type="entry name" value="LNT_N"/>
</dbReference>
<keyword evidence="6 8" id="KW-0472">Membrane</keyword>
<keyword evidence="2 8" id="KW-1003">Cell membrane</keyword>
<dbReference type="PANTHER" id="PTHR38686:SF1">
    <property type="entry name" value="APOLIPOPROTEIN N-ACYLTRANSFERASE"/>
    <property type="match status" value="1"/>
</dbReference>
<comment type="function">
    <text evidence="8">Catalyzes the phospholipid dependent N-acylation of the N-terminal cysteine of apolipoprotein, the last step in lipoprotein maturation.</text>
</comment>
<evidence type="ECO:0000256" key="6">
    <source>
        <dbReference type="ARBA" id="ARBA00023136"/>
    </source>
</evidence>
<comment type="subcellular location">
    <subcellularLocation>
        <location evidence="1 8">Cell membrane</location>
        <topology evidence="1 8">Multi-pass membrane protein</topology>
    </subcellularLocation>
</comment>
<dbReference type="Pfam" id="PF00795">
    <property type="entry name" value="CN_hydrolase"/>
    <property type="match status" value="1"/>
</dbReference>
<dbReference type="Proteomes" id="UP000268329">
    <property type="component" value="Chromosome"/>
</dbReference>
<dbReference type="RefSeq" id="WP_121791397.1">
    <property type="nucleotide sequence ID" value="NZ_CP033073.1"/>
</dbReference>
<dbReference type="GO" id="GO:0042158">
    <property type="term" value="P:lipoprotein biosynthetic process"/>
    <property type="evidence" value="ECO:0007669"/>
    <property type="project" value="UniProtKB-UniRule"/>
</dbReference>
<feature type="transmembrane region" description="Helical" evidence="8">
    <location>
        <begin position="51"/>
        <end position="67"/>
    </location>
</feature>
<feature type="transmembrane region" description="Helical" evidence="8">
    <location>
        <begin position="27"/>
        <end position="45"/>
    </location>
</feature>
<dbReference type="InterPro" id="IPR003010">
    <property type="entry name" value="C-N_Hydrolase"/>
</dbReference>
<dbReference type="InterPro" id="IPR036526">
    <property type="entry name" value="C-N_Hydrolase_sf"/>
</dbReference>
<feature type="transmembrane region" description="Helical" evidence="8">
    <location>
        <begin position="102"/>
        <end position="122"/>
    </location>
</feature>